<feature type="domain" description="U3 small nucleolar RNA-associated protein 20" evidence="2">
    <location>
        <begin position="628"/>
        <end position="844"/>
    </location>
</feature>
<dbReference type="Proteomes" id="UP000887540">
    <property type="component" value="Unplaced"/>
</dbReference>
<dbReference type="Pfam" id="PF20416">
    <property type="entry name" value="UTP20"/>
    <property type="match status" value="1"/>
</dbReference>
<organism evidence="4 5">
    <name type="scientific">Acrobeloides nanus</name>
    <dbReference type="NCBI Taxonomy" id="290746"/>
    <lineage>
        <taxon>Eukaryota</taxon>
        <taxon>Metazoa</taxon>
        <taxon>Ecdysozoa</taxon>
        <taxon>Nematoda</taxon>
        <taxon>Chromadorea</taxon>
        <taxon>Rhabditida</taxon>
        <taxon>Tylenchina</taxon>
        <taxon>Cephalobomorpha</taxon>
        <taxon>Cephaloboidea</taxon>
        <taxon>Cephalobidae</taxon>
        <taxon>Acrobeloides</taxon>
    </lineage>
</organism>
<evidence type="ECO:0000313" key="5">
    <source>
        <dbReference type="WBParaSite" id="ACRNAN_scaffold289.g23953.t1"/>
    </source>
</evidence>
<dbReference type="InterPro" id="IPR052575">
    <property type="entry name" value="SSU_processome_comp_20"/>
</dbReference>
<evidence type="ECO:0000313" key="4">
    <source>
        <dbReference type="Proteomes" id="UP000887540"/>
    </source>
</evidence>
<dbReference type="WBParaSite" id="ACRNAN_scaffold289.g23953.t1">
    <property type="protein sequence ID" value="ACRNAN_scaffold289.g23953.t1"/>
    <property type="gene ID" value="ACRNAN_scaffold289.g23953"/>
</dbReference>
<dbReference type="SUPFAM" id="SSF48371">
    <property type="entry name" value="ARM repeat"/>
    <property type="match status" value="1"/>
</dbReference>
<dbReference type="InterPro" id="IPR057525">
    <property type="entry name" value="UTP20_C"/>
</dbReference>
<feature type="domain" description="U3 small nucleolar RNA-associated protein 20 N-terminal" evidence="1">
    <location>
        <begin position="2"/>
        <end position="397"/>
    </location>
</feature>
<dbReference type="InterPro" id="IPR046523">
    <property type="entry name" value="UTP20_dom"/>
</dbReference>
<accession>A0A914DJN3</accession>
<dbReference type="PANTHER" id="PTHR17695">
    <property type="entry name" value="SMALL SUBUNIT PROCESSOME COMPONENT 20 HOMOLOG"/>
    <property type="match status" value="1"/>
</dbReference>
<reference evidence="5" key="1">
    <citation type="submission" date="2022-11" db="UniProtKB">
        <authorList>
            <consortium name="WormBaseParasite"/>
        </authorList>
    </citation>
    <scope>IDENTIFICATION</scope>
</reference>
<dbReference type="Pfam" id="PF23099">
    <property type="entry name" value="UTP20_C"/>
    <property type="match status" value="1"/>
</dbReference>
<name>A0A914DJN3_9BILA</name>
<dbReference type="GO" id="GO:0032040">
    <property type="term" value="C:small-subunit processome"/>
    <property type="evidence" value="ECO:0007669"/>
    <property type="project" value="TreeGrafter"/>
</dbReference>
<dbReference type="InterPro" id="IPR011989">
    <property type="entry name" value="ARM-like"/>
</dbReference>
<evidence type="ECO:0000259" key="3">
    <source>
        <dbReference type="Pfam" id="PF23099"/>
    </source>
</evidence>
<protein>
    <submittedName>
        <fullName evidence="5">Small subunit processome component 20 homolog</fullName>
    </submittedName>
</protein>
<dbReference type="Gene3D" id="1.25.10.10">
    <property type="entry name" value="Leucine-rich Repeat Variant"/>
    <property type="match status" value="1"/>
</dbReference>
<dbReference type="GO" id="GO:0030686">
    <property type="term" value="C:90S preribosome"/>
    <property type="evidence" value="ECO:0007669"/>
    <property type="project" value="TreeGrafter"/>
</dbReference>
<keyword evidence="4" id="KW-1185">Reference proteome</keyword>
<dbReference type="PANTHER" id="PTHR17695:SF11">
    <property type="entry name" value="SMALL SUBUNIT PROCESSOME COMPONENT 20 HOMOLOG"/>
    <property type="match status" value="1"/>
</dbReference>
<dbReference type="InterPro" id="IPR011430">
    <property type="entry name" value="UTP20_N"/>
</dbReference>
<dbReference type="InterPro" id="IPR016024">
    <property type="entry name" value="ARM-type_fold"/>
</dbReference>
<dbReference type="Pfam" id="PF07539">
    <property type="entry name" value="UTP20_N"/>
    <property type="match status" value="1"/>
</dbReference>
<sequence length="1529" mass="175419">MKLLKGLRLQVCSSFAQIFDSYQQRAFAHEELQCFWKFFIEPSILNYNQTLERDTEAGFILPVSFVRLFVSWTRIPLLFRLLNAKFTSEINGETPIELVCNTLIHNGTPKATQNLILEGILNLLTLADEFQPENEVITLEQAYLPEASKEINLGTLILLNHIQKILIYLADHLPKDAKSAKKLPDLYLNILSRLSEFVSDKEVAVNFASTLILYVSKCHFKSEEKLSTILFTISRFVGFVENPEEYLRKIIRLFSSLKGRSPREALIAIVVSISKIDKIAKNAQLHKYLELLVELEAWDSQRINEADSARRHTALSLLLQSLQEDKTIPVTVLQLLAHSSTHTLIEVEDLSLRASASNFFRRLSDYIAGCNSLDENTMRGLLHSHLIELVLKGVQSPNETVRHEMIFSLANLIDLFPKDEILGPFSVLRSPNDKDVDFFENSTHIQLHRRQRAFFRFAEQLATKQVEISSSNLLKFILPILNPYLTEVTSKTSALSDQAIKLFCEILKLTHWPKYYRILEEYINKMKNPDNEKTKIYVRILVAIIDAFHFDLQRCELPRNLVEVQKRPKTSKVEVQIQSEVKVVEPELSDDQKILQTMIKIVIPQLRECIRPNLHSAHRKAHSDEKHFEEDDEIERAPITLATARLLQKLPQWVLDQHLHGVLLTLNRLLLSRSFNIRQSARKIMEAIVQALGQKYLPFVIKEMRQLMQKGYQVHVMIYTVQALVNSMENVLKSGDLDACLEDVIEVCRMELFSDLSEEKEVGAIKENIPEAKSNKTFDTYVYLGRFISTGCLANVIEPMREIVETRPSSKTMKQLGELLRAYSIGLKQNHGIDPQTMLLFVHHNLSRSVSEMLTQQNTADAAKKDEEQRRKNGYRPESCLLLPQEPKRLGVIVKTSVKSRASIFVEFALQVLAGLLKSSKFEPENQEDVSRLDPFVPLIFDCLQLKYDKIVSTSLRCLTTFFKFPLPEIKSRLKSLVDRFFVILADYAGLGAAGNKATILELNQLLFKCFSHVIRDAPTTVLTSKRIQLLLNYCETDVLDSHKQATAFLLIKAIVGRKIEDPMVESLMDYLSELAITSEIPHVRTQCRQTILIFLSVHPKRDIEKSMTFFLEQLEYEFEDGRLSALEMLHSIFETFTDTIVDKFALISLIKLAARFINDESPTCQKYVSLAINKLISTVSEKLKNEIFSVAQDWLESDKESTRYLALKVLVQFVKSGSILETKLLAISHLLAKQFEPSSLAEFSEETLLAGFELLNLLISSVGEVFKKLMKRKDFRDIFKNLTQFLECYDSPSIQLASSEFVQNCLNNTIALQEFSTSIGLARLCTTMCSQLRKPELTDSMAELAVKNLVGILSNVQLNEEYEEICKKLASICKHEIIQHQNEAVRRLSVFKFVGASILKAENERRLQILSNVFMPFLHREMNRKSTKNTDELQQLAVEVGELFKDRLGEVSYSQKLAECQKEAASKYESRKRRDKERAVLDPAGAALKKQRKQAMKVEARKRKIDELKPYRIAKRRHRIEARMRDEE</sequence>
<feature type="domain" description="U3 small nucleolar RNA-associated protein 20 C-terminal" evidence="3">
    <location>
        <begin position="1204"/>
        <end position="1508"/>
    </location>
</feature>
<evidence type="ECO:0000259" key="2">
    <source>
        <dbReference type="Pfam" id="PF20416"/>
    </source>
</evidence>
<evidence type="ECO:0000259" key="1">
    <source>
        <dbReference type="Pfam" id="PF07539"/>
    </source>
</evidence>
<proteinExistence type="predicted"/>